<proteinExistence type="predicted"/>
<dbReference type="EMBL" id="GGEC01060622">
    <property type="protein sequence ID" value="MBX41106.1"/>
    <property type="molecule type" value="Transcribed_RNA"/>
</dbReference>
<evidence type="ECO:0000313" key="1">
    <source>
        <dbReference type="EMBL" id="MBX41106.1"/>
    </source>
</evidence>
<sequence length="55" mass="6541">MMHFINQIPQVRKKIRDNGLNKARMKISQIYQNSSIHNMNLMKRNIKTSCPLLSR</sequence>
<dbReference type="AlphaFoldDB" id="A0A2P2NF40"/>
<reference evidence="1" key="1">
    <citation type="submission" date="2018-02" db="EMBL/GenBank/DDBJ databases">
        <title>Rhizophora mucronata_Transcriptome.</title>
        <authorList>
            <person name="Meera S.P."/>
            <person name="Sreeshan A."/>
            <person name="Augustine A."/>
        </authorList>
    </citation>
    <scope>NUCLEOTIDE SEQUENCE</scope>
    <source>
        <tissue evidence="1">Leaf</tissue>
    </source>
</reference>
<accession>A0A2P2NF40</accession>
<protein>
    <submittedName>
        <fullName evidence="1">Uncharacterized protein</fullName>
    </submittedName>
</protein>
<name>A0A2P2NF40_RHIMU</name>
<organism evidence="1">
    <name type="scientific">Rhizophora mucronata</name>
    <name type="common">Asiatic mangrove</name>
    <dbReference type="NCBI Taxonomy" id="61149"/>
    <lineage>
        <taxon>Eukaryota</taxon>
        <taxon>Viridiplantae</taxon>
        <taxon>Streptophyta</taxon>
        <taxon>Embryophyta</taxon>
        <taxon>Tracheophyta</taxon>
        <taxon>Spermatophyta</taxon>
        <taxon>Magnoliopsida</taxon>
        <taxon>eudicotyledons</taxon>
        <taxon>Gunneridae</taxon>
        <taxon>Pentapetalae</taxon>
        <taxon>rosids</taxon>
        <taxon>fabids</taxon>
        <taxon>Malpighiales</taxon>
        <taxon>Rhizophoraceae</taxon>
        <taxon>Rhizophora</taxon>
    </lineage>
</organism>